<name>V6TVE9_GIAIN</name>
<proteinExistence type="predicted"/>
<dbReference type="AlphaFoldDB" id="V6TVE9"/>
<evidence type="ECO:0000256" key="1">
    <source>
        <dbReference type="SAM" id="MobiDB-lite"/>
    </source>
</evidence>
<evidence type="ECO:0000313" key="2">
    <source>
        <dbReference type="EMBL" id="ESU42948.1"/>
    </source>
</evidence>
<evidence type="ECO:0000313" key="3">
    <source>
        <dbReference type="Proteomes" id="UP000018040"/>
    </source>
</evidence>
<dbReference type="VEuPathDB" id="GiardiaDB:QR46_2873"/>
<feature type="region of interest" description="Disordered" evidence="1">
    <location>
        <begin position="49"/>
        <end position="77"/>
    </location>
</feature>
<keyword evidence="2" id="KW-0808">Transferase</keyword>
<sequence>VGSPTPNMRARKSAVRPLCCWCIPVRCSARRQTGFGEQAWDFACPSPRRRLSSNKKNEQTARLEEAGGQSCQTHYSF</sequence>
<reference evidence="3" key="1">
    <citation type="submission" date="2012-02" db="EMBL/GenBank/DDBJ databases">
        <title>Genome sequencing of Giardia lamblia Genotypes A2 and B isolates (DH and GS) and comparative analysis with the genomes of Genotypes A1 and E (WB and Pig).</title>
        <authorList>
            <person name="Adam R."/>
            <person name="Dahlstrom E."/>
            <person name="Martens C."/>
            <person name="Bruno D."/>
            <person name="Barbian K."/>
            <person name="Porcella S.F."/>
            <person name="Nash T."/>
        </authorList>
    </citation>
    <scope>NUCLEOTIDE SEQUENCE</scope>
    <source>
        <strain evidence="3">GS</strain>
    </source>
</reference>
<feature type="non-terminal residue" evidence="2">
    <location>
        <position position="1"/>
    </location>
</feature>
<feature type="compositionally biased region" description="Basic and acidic residues" evidence="1">
    <location>
        <begin position="55"/>
        <end position="65"/>
    </location>
</feature>
<dbReference type="EMBL" id="AHHH01000064">
    <property type="protein sequence ID" value="ESU42948.1"/>
    <property type="molecule type" value="Genomic_DNA"/>
</dbReference>
<protein>
    <submittedName>
        <fullName evidence="2">Serine/threonine protein kinase</fullName>
    </submittedName>
</protein>
<keyword evidence="2" id="KW-0418">Kinase</keyword>
<dbReference type="GO" id="GO:0004674">
    <property type="term" value="F:protein serine/threonine kinase activity"/>
    <property type="evidence" value="ECO:0007669"/>
    <property type="project" value="UniProtKB-KW"/>
</dbReference>
<dbReference type="Proteomes" id="UP000018040">
    <property type="component" value="Unassembled WGS sequence"/>
</dbReference>
<gene>
    <name evidence="2" type="ORF">GSB_153054</name>
</gene>
<reference evidence="2 3" key="2">
    <citation type="journal article" date="2013" name="Genome Biol. Evol.">
        <title>Genome sequencing of Giardia lamblia genotypes A2 and B isolates (DH and GS) and comparative analysis with the genomes of genotypes A1 and E (WB and Pig).</title>
        <authorList>
            <person name="Adam R.D."/>
            <person name="Dahlstrom E.W."/>
            <person name="Martens C.A."/>
            <person name="Bruno D.P."/>
            <person name="Barbian K.D."/>
            <person name="Ricklefs S.M."/>
            <person name="Hernandez M.M."/>
            <person name="Narla N.P."/>
            <person name="Patel R.B."/>
            <person name="Porcella S.F."/>
            <person name="Nash T.E."/>
        </authorList>
    </citation>
    <scope>NUCLEOTIDE SEQUENCE [LARGE SCALE GENOMIC DNA]</scope>
    <source>
        <strain evidence="2 3">GS</strain>
    </source>
</reference>
<accession>V6TVE9</accession>
<organism evidence="2 3">
    <name type="scientific">Giardia intestinalis</name>
    <name type="common">Giardia lamblia</name>
    <dbReference type="NCBI Taxonomy" id="5741"/>
    <lineage>
        <taxon>Eukaryota</taxon>
        <taxon>Metamonada</taxon>
        <taxon>Diplomonadida</taxon>
        <taxon>Hexamitidae</taxon>
        <taxon>Giardiinae</taxon>
        <taxon>Giardia</taxon>
    </lineage>
</organism>
<comment type="caution">
    <text evidence="2">The sequence shown here is derived from an EMBL/GenBank/DDBJ whole genome shotgun (WGS) entry which is preliminary data.</text>
</comment>
<keyword evidence="2" id="KW-0723">Serine/threonine-protein kinase</keyword>